<proteinExistence type="predicted"/>
<organism evidence="1 2">
    <name type="scientific">Paramecium sonneborni</name>
    <dbReference type="NCBI Taxonomy" id="65129"/>
    <lineage>
        <taxon>Eukaryota</taxon>
        <taxon>Sar</taxon>
        <taxon>Alveolata</taxon>
        <taxon>Ciliophora</taxon>
        <taxon>Intramacronucleata</taxon>
        <taxon>Oligohymenophorea</taxon>
        <taxon>Peniculida</taxon>
        <taxon>Parameciidae</taxon>
        <taxon>Paramecium</taxon>
    </lineage>
</organism>
<protein>
    <submittedName>
        <fullName evidence="1">Uncharacterized protein</fullName>
    </submittedName>
</protein>
<sequence length="115" mass="14223">MYVKEKNQLLVKIFQRKHQGYQEDEKLTTHPFYYQINKTDYAQNLFDGITFVKGAVLIQQRYYYYEQRSFFTKKRLCFENMLMEIKNEIWINILSYTTEKNDINDKRIQAYKTFK</sequence>
<dbReference type="EMBL" id="CAJJDN010000002">
    <property type="protein sequence ID" value="CAD8046937.1"/>
    <property type="molecule type" value="Genomic_DNA"/>
</dbReference>
<dbReference type="AlphaFoldDB" id="A0A8S1JXC7"/>
<evidence type="ECO:0000313" key="1">
    <source>
        <dbReference type="EMBL" id="CAD8046937.1"/>
    </source>
</evidence>
<evidence type="ECO:0000313" key="2">
    <source>
        <dbReference type="Proteomes" id="UP000692954"/>
    </source>
</evidence>
<gene>
    <name evidence="1" type="ORF">PSON_ATCC_30995.1.T0020141</name>
</gene>
<reference evidence="1" key="1">
    <citation type="submission" date="2021-01" db="EMBL/GenBank/DDBJ databases">
        <authorList>
            <consortium name="Genoscope - CEA"/>
            <person name="William W."/>
        </authorList>
    </citation>
    <scope>NUCLEOTIDE SEQUENCE</scope>
</reference>
<dbReference type="OrthoDB" id="10031169at2759"/>
<dbReference type="Proteomes" id="UP000692954">
    <property type="component" value="Unassembled WGS sequence"/>
</dbReference>
<keyword evidence="2" id="KW-1185">Reference proteome</keyword>
<comment type="caution">
    <text evidence="1">The sequence shown here is derived from an EMBL/GenBank/DDBJ whole genome shotgun (WGS) entry which is preliminary data.</text>
</comment>
<accession>A0A8S1JXC7</accession>
<name>A0A8S1JXC7_9CILI</name>